<dbReference type="GO" id="GO:0003676">
    <property type="term" value="F:nucleic acid binding"/>
    <property type="evidence" value="ECO:0007669"/>
    <property type="project" value="InterPro"/>
</dbReference>
<reference evidence="3" key="1">
    <citation type="submission" date="2017-09" db="EMBL/GenBank/DDBJ databases">
        <title>Depth-based differentiation of microbial function through sediment-hosted aquifers and enrichment of novel symbionts in the deep terrestrial subsurface.</title>
        <authorList>
            <person name="Probst A.J."/>
            <person name="Ladd B."/>
            <person name="Jarett J.K."/>
            <person name="Geller-Mcgrath D.E."/>
            <person name="Sieber C.M.K."/>
            <person name="Emerson J.B."/>
            <person name="Anantharaman K."/>
            <person name="Thomas B.C."/>
            <person name="Malmstrom R."/>
            <person name="Stieglmeier M."/>
            <person name="Klingl A."/>
            <person name="Woyke T."/>
            <person name="Ryan C.M."/>
            <person name="Banfield J.F."/>
        </authorList>
    </citation>
    <scope>NUCLEOTIDE SEQUENCE [LARGE SCALE GENOMIC DNA]</scope>
</reference>
<dbReference type="Pfam" id="PF06961">
    <property type="entry name" value="DUF1294"/>
    <property type="match status" value="1"/>
</dbReference>
<evidence type="ECO:0000313" key="3">
    <source>
        <dbReference type="Proteomes" id="UP000229362"/>
    </source>
</evidence>
<dbReference type="EMBL" id="PFBZ01000183">
    <property type="protein sequence ID" value="PIT86247.1"/>
    <property type="molecule type" value="Genomic_DNA"/>
</dbReference>
<feature type="transmembrane region" description="Helical" evidence="1">
    <location>
        <begin position="12"/>
        <end position="30"/>
    </location>
</feature>
<sequence length="99" mass="11250">MIEAFIQLSLPTQLAMIYALVINIITFFYFGIDKIKSRGDTRRVPEKTLWLLSLVGGSVGGLCAMYFFRHKTKKISFQCTLAVVVLVQLAAIYIVIRYL</sequence>
<feature type="transmembrane region" description="Helical" evidence="1">
    <location>
        <begin position="75"/>
        <end position="96"/>
    </location>
</feature>
<dbReference type="Proteomes" id="UP000229362">
    <property type="component" value="Unassembled WGS sequence"/>
</dbReference>
<keyword evidence="1" id="KW-0472">Membrane</keyword>
<evidence type="ECO:0000256" key="1">
    <source>
        <dbReference type="SAM" id="Phobius"/>
    </source>
</evidence>
<evidence type="ECO:0000313" key="2">
    <source>
        <dbReference type="EMBL" id="PIT86247.1"/>
    </source>
</evidence>
<accession>A0A2M6W0B6</accession>
<proteinExistence type="predicted"/>
<keyword evidence="1" id="KW-0812">Transmembrane</keyword>
<comment type="caution">
    <text evidence="2">The sequence shown here is derived from an EMBL/GenBank/DDBJ whole genome shotgun (WGS) entry which is preliminary data.</text>
</comment>
<dbReference type="PIRSF" id="PIRSF002599">
    <property type="entry name" value="Cold_shock_A"/>
    <property type="match status" value="1"/>
</dbReference>
<dbReference type="InterPro" id="IPR012156">
    <property type="entry name" value="Cold_shock_CspA"/>
</dbReference>
<feature type="transmembrane region" description="Helical" evidence="1">
    <location>
        <begin position="50"/>
        <end position="69"/>
    </location>
</feature>
<dbReference type="AlphaFoldDB" id="A0A2M6W0B6"/>
<dbReference type="InterPro" id="IPR010718">
    <property type="entry name" value="DUF1294"/>
</dbReference>
<keyword evidence="1" id="KW-1133">Transmembrane helix</keyword>
<protein>
    <submittedName>
        <fullName evidence="2">DUF1294 domain-containing protein</fullName>
    </submittedName>
</protein>
<organism evidence="2 3">
    <name type="scientific">Candidatus Magasanikbacteria bacterium CG10_big_fil_rev_8_21_14_0_10_43_6</name>
    <dbReference type="NCBI Taxonomy" id="1974650"/>
    <lineage>
        <taxon>Bacteria</taxon>
        <taxon>Candidatus Magasanikiibacteriota</taxon>
    </lineage>
</organism>
<name>A0A2M6W0B6_9BACT</name>
<gene>
    <name evidence="2" type="ORF">COU33_04235</name>
</gene>